<keyword evidence="2" id="KW-1185">Reference proteome</keyword>
<dbReference type="AlphaFoldDB" id="A0A6A6QWY8"/>
<gene>
    <name evidence="1" type="ORF">BU16DRAFT_526835</name>
</gene>
<name>A0A6A6QWY8_9PEZI</name>
<sequence length="134" mass="13955">MAACNNDLHGRGAASKVSKACRSTASASGGSHPGIRRAGRLWDDVFDTSHAARSGVNRGRRGEILACSAESEYGGLPHEAVGTRVCSISSVEVFKAGLESSKYANSGPNFYTDSFIDNSPTKYGPQTADGTGQI</sequence>
<dbReference type="EMBL" id="MU004188">
    <property type="protein sequence ID" value="KAF2496340.1"/>
    <property type="molecule type" value="Genomic_DNA"/>
</dbReference>
<accession>A0A6A6QWY8</accession>
<protein>
    <submittedName>
        <fullName evidence="1">Uncharacterized protein</fullName>
    </submittedName>
</protein>
<organism evidence="1 2">
    <name type="scientific">Lophium mytilinum</name>
    <dbReference type="NCBI Taxonomy" id="390894"/>
    <lineage>
        <taxon>Eukaryota</taxon>
        <taxon>Fungi</taxon>
        <taxon>Dikarya</taxon>
        <taxon>Ascomycota</taxon>
        <taxon>Pezizomycotina</taxon>
        <taxon>Dothideomycetes</taxon>
        <taxon>Pleosporomycetidae</taxon>
        <taxon>Mytilinidiales</taxon>
        <taxon>Mytilinidiaceae</taxon>
        <taxon>Lophium</taxon>
    </lineage>
</organism>
<reference evidence="1" key="1">
    <citation type="journal article" date="2020" name="Stud. Mycol.">
        <title>101 Dothideomycetes genomes: a test case for predicting lifestyles and emergence of pathogens.</title>
        <authorList>
            <person name="Haridas S."/>
            <person name="Albert R."/>
            <person name="Binder M."/>
            <person name="Bloem J."/>
            <person name="Labutti K."/>
            <person name="Salamov A."/>
            <person name="Andreopoulos B."/>
            <person name="Baker S."/>
            <person name="Barry K."/>
            <person name="Bills G."/>
            <person name="Bluhm B."/>
            <person name="Cannon C."/>
            <person name="Castanera R."/>
            <person name="Culley D."/>
            <person name="Daum C."/>
            <person name="Ezra D."/>
            <person name="Gonzalez J."/>
            <person name="Henrissat B."/>
            <person name="Kuo A."/>
            <person name="Liang C."/>
            <person name="Lipzen A."/>
            <person name="Lutzoni F."/>
            <person name="Magnuson J."/>
            <person name="Mondo S."/>
            <person name="Nolan M."/>
            <person name="Ohm R."/>
            <person name="Pangilinan J."/>
            <person name="Park H.-J."/>
            <person name="Ramirez L."/>
            <person name="Alfaro M."/>
            <person name="Sun H."/>
            <person name="Tritt A."/>
            <person name="Yoshinaga Y."/>
            <person name="Zwiers L.-H."/>
            <person name="Turgeon B."/>
            <person name="Goodwin S."/>
            <person name="Spatafora J."/>
            <person name="Crous P."/>
            <person name="Grigoriev I."/>
        </authorList>
    </citation>
    <scope>NUCLEOTIDE SEQUENCE</scope>
    <source>
        <strain evidence="1">CBS 269.34</strain>
    </source>
</reference>
<evidence type="ECO:0000313" key="2">
    <source>
        <dbReference type="Proteomes" id="UP000799750"/>
    </source>
</evidence>
<evidence type="ECO:0000313" key="1">
    <source>
        <dbReference type="EMBL" id="KAF2496340.1"/>
    </source>
</evidence>
<proteinExistence type="predicted"/>
<dbReference type="Proteomes" id="UP000799750">
    <property type="component" value="Unassembled WGS sequence"/>
</dbReference>